<proteinExistence type="predicted"/>
<dbReference type="InterPro" id="IPR050425">
    <property type="entry name" value="NAD(P)_dehydrat-like"/>
</dbReference>
<dbReference type="Pfam" id="PF01370">
    <property type="entry name" value="Epimerase"/>
    <property type="match status" value="1"/>
</dbReference>
<evidence type="ECO:0000256" key="1">
    <source>
        <dbReference type="ARBA" id="ARBA00023002"/>
    </source>
</evidence>
<dbReference type="InterPro" id="IPR001509">
    <property type="entry name" value="Epimerase_deHydtase"/>
</dbReference>
<dbReference type="Gene3D" id="3.40.50.720">
    <property type="entry name" value="NAD(P)-binding Rossmann-like Domain"/>
    <property type="match status" value="1"/>
</dbReference>
<gene>
    <name evidence="3" type="ORF">SAMN04488029_2273</name>
</gene>
<dbReference type="PANTHER" id="PTHR10366">
    <property type="entry name" value="NAD DEPENDENT EPIMERASE/DEHYDRATASE"/>
    <property type="match status" value="1"/>
</dbReference>
<dbReference type="FunFam" id="3.40.50.720:FF:000085">
    <property type="entry name" value="Dihydroflavonol reductase"/>
    <property type="match status" value="1"/>
</dbReference>
<dbReference type="STRING" id="692418.SAMN04488029_2273"/>
<evidence type="ECO:0000313" key="3">
    <source>
        <dbReference type="EMBL" id="SMD34970.1"/>
    </source>
</evidence>
<accession>A0A1W2GE70</accession>
<evidence type="ECO:0000259" key="2">
    <source>
        <dbReference type="Pfam" id="PF01370"/>
    </source>
</evidence>
<dbReference type="InterPro" id="IPR036291">
    <property type="entry name" value="NAD(P)-bd_dom_sf"/>
</dbReference>
<dbReference type="SUPFAM" id="SSF51735">
    <property type="entry name" value="NAD(P)-binding Rossmann-fold domains"/>
    <property type="match status" value="1"/>
</dbReference>
<sequence>MLQQVEEEEINPHILCRELPVLVTGGAGFMASWLVKYLLEDGYKVRITVRDLNNEDKYKHLQKIAENSRGSLDILEANLLEPDGFKAAMYGCNIVFHTASPYLLSGINNPQKQLIDPSFDGTRNVLEMVNKTSSVRKVIFTSAVSAIYGDISDISTTKENTFTEEYWNKSSNLKHQPLAFSKTVAEREAWRIHDEQSRWKMVSLNPSIILGPSLTRNSQSGSFDFIRKIANGTYKTGVPNVEYGFVDVRDVAQAHIFAAQDQFAEGRFMLVSETKSMLEIANILHKRFGETFPFPRKLFPTKMLYFFGFTKGFSRKFVVENVDQELKFDNKKSRHEIGVYYKPVDEAACETLQFLLDHNMLD</sequence>
<dbReference type="Proteomes" id="UP000192472">
    <property type="component" value="Unassembled WGS sequence"/>
</dbReference>
<name>A0A1W2GE70_REIFA</name>
<evidence type="ECO:0000313" key="4">
    <source>
        <dbReference type="Proteomes" id="UP000192472"/>
    </source>
</evidence>
<feature type="domain" description="NAD-dependent epimerase/dehydratase" evidence="2">
    <location>
        <begin position="21"/>
        <end position="261"/>
    </location>
</feature>
<dbReference type="OrthoDB" id="9778052at2"/>
<dbReference type="AlphaFoldDB" id="A0A1W2GE70"/>
<reference evidence="3 4" key="1">
    <citation type="submission" date="2017-04" db="EMBL/GenBank/DDBJ databases">
        <authorList>
            <person name="Afonso C.L."/>
            <person name="Miller P.J."/>
            <person name="Scott M.A."/>
            <person name="Spackman E."/>
            <person name="Goraichik I."/>
            <person name="Dimitrov K.M."/>
            <person name="Suarez D.L."/>
            <person name="Swayne D.E."/>
        </authorList>
    </citation>
    <scope>NUCLEOTIDE SEQUENCE [LARGE SCALE GENOMIC DNA]</scope>
    <source>
        <strain evidence="3 4">DSM 26133</strain>
    </source>
</reference>
<protein>
    <submittedName>
        <fullName evidence="3">Dihydroflavonol-4-reductase</fullName>
    </submittedName>
</protein>
<dbReference type="RefSeq" id="WP_084372931.1">
    <property type="nucleotide sequence ID" value="NZ_FWYF01000002.1"/>
</dbReference>
<dbReference type="EMBL" id="FWYF01000002">
    <property type="protein sequence ID" value="SMD34970.1"/>
    <property type="molecule type" value="Genomic_DNA"/>
</dbReference>
<keyword evidence="4" id="KW-1185">Reference proteome</keyword>
<organism evidence="3 4">
    <name type="scientific">Reichenbachiella faecimaris</name>
    <dbReference type="NCBI Taxonomy" id="692418"/>
    <lineage>
        <taxon>Bacteria</taxon>
        <taxon>Pseudomonadati</taxon>
        <taxon>Bacteroidota</taxon>
        <taxon>Cytophagia</taxon>
        <taxon>Cytophagales</taxon>
        <taxon>Reichenbachiellaceae</taxon>
        <taxon>Reichenbachiella</taxon>
    </lineage>
</organism>
<keyword evidence="1" id="KW-0560">Oxidoreductase</keyword>
<dbReference type="PANTHER" id="PTHR10366:SF812">
    <property type="entry name" value="VPS9 DOMAIN-CONTAINING PROTEIN"/>
    <property type="match status" value="1"/>
</dbReference>
<dbReference type="GO" id="GO:0016616">
    <property type="term" value="F:oxidoreductase activity, acting on the CH-OH group of donors, NAD or NADP as acceptor"/>
    <property type="evidence" value="ECO:0007669"/>
    <property type="project" value="TreeGrafter"/>
</dbReference>